<dbReference type="EMBL" id="CACRXK020019174">
    <property type="protein sequence ID" value="CAB4033350.1"/>
    <property type="molecule type" value="Genomic_DNA"/>
</dbReference>
<evidence type="ECO:0000313" key="3">
    <source>
        <dbReference type="EMBL" id="CAB4033350.1"/>
    </source>
</evidence>
<accession>A0A6S7JVS9</accession>
<dbReference type="InterPro" id="IPR036514">
    <property type="entry name" value="SGNH_hydro_sf"/>
</dbReference>
<reference evidence="3" key="1">
    <citation type="submission" date="2020-04" db="EMBL/GenBank/DDBJ databases">
        <authorList>
            <person name="Alioto T."/>
            <person name="Alioto T."/>
            <person name="Gomez Garrido J."/>
        </authorList>
    </citation>
    <scope>NUCLEOTIDE SEQUENCE</scope>
    <source>
        <strain evidence="3">A484AB</strain>
    </source>
</reference>
<keyword evidence="4" id="KW-1185">Reference proteome</keyword>
<feature type="region of interest" description="Disordered" evidence="2">
    <location>
        <begin position="254"/>
        <end position="295"/>
    </location>
</feature>
<dbReference type="OrthoDB" id="10056446at2759"/>
<dbReference type="SUPFAM" id="SSF52266">
    <property type="entry name" value="SGNH hydrolase"/>
    <property type="match status" value="1"/>
</dbReference>
<feature type="coiled-coil region" evidence="1">
    <location>
        <begin position="155"/>
        <end position="238"/>
    </location>
</feature>
<evidence type="ECO:0000256" key="1">
    <source>
        <dbReference type="SAM" id="Coils"/>
    </source>
</evidence>
<evidence type="ECO:0000313" key="4">
    <source>
        <dbReference type="Proteomes" id="UP001152795"/>
    </source>
</evidence>
<gene>
    <name evidence="3" type="ORF">PACLA_8A032961</name>
</gene>
<proteinExistence type="predicted"/>
<comment type="caution">
    <text evidence="3">The sequence shown here is derived from an EMBL/GenBank/DDBJ whole genome shotgun (WGS) entry which is preliminary data.</text>
</comment>
<evidence type="ECO:0000256" key="2">
    <source>
        <dbReference type="SAM" id="MobiDB-lite"/>
    </source>
</evidence>
<name>A0A6S7JVS9_PARCT</name>
<sequence>MASMSTHITVRWEENENKDDSTKCDKVTIHLSSSKNSINQNLITITALINNGRIQVQGRSYKEWGQQRILRLLAIINSSPAKTNPTKDLETFVELITINQKPSTMEKDDHAIDNISEPDNTNSINDEPMFSSMKSSLVSLEADFVLFKQTTQISINDLTVQLDNKDGEINNLKTEITLLKTTNLSQQQSICDLNLKQSQIEDELKKLKNKHESLEKKNTDLLLKLQTLNKENIQTNEETTSQIQPNIAVPISNSFGTLEDNLNQPDEDEIQRDEMSTSQNTLLDHSEDQPPQPNKVNNGETIILCDSNGRHINPNLLCPGSRTSYIRCPTLNDASKTIEQTTFTNPKTFLLHYGTNDLESNQSDEEIIGRLKSTVTTISSKHPESKVILSTLLPRKDNLNERTKNINHSLEETFSASKIYVVKHDNIKIEDRHDKKYLNTIGIKRVSP</sequence>
<feature type="compositionally biased region" description="Polar residues" evidence="2">
    <location>
        <begin position="254"/>
        <end position="264"/>
    </location>
</feature>
<protein>
    <submittedName>
        <fullName evidence="3">Uncharacterized protein</fullName>
    </submittedName>
</protein>
<dbReference type="Gene3D" id="3.40.50.1110">
    <property type="entry name" value="SGNH hydrolase"/>
    <property type="match status" value="1"/>
</dbReference>
<dbReference type="AlphaFoldDB" id="A0A6S7JVS9"/>
<keyword evidence="1" id="KW-0175">Coiled coil</keyword>
<dbReference type="Proteomes" id="UP001152795">
    <property type="component" value="Unassembled WGS sequence"/>
</dbReference>
<organism evidence="3 4">
    <name type="scientific">Paramuricea clavata</name>
    <name type="common">Red gorgonian</name>
    <name type="synonym">Violescent sea-whip</name>
    <dbReference type="NCBI Taxonomy" id="317549"/>
    <lineage>
        <taxon>Eukaryota</taxon>
        <taxon>Metazoa</taxon>
        <taxon>Cnidaria</taxon>
        <taxon>Anthozoa</taxon>
        <taxon>Octocorallia</taxon>
        <taxon>Malacalcyonacea</taxon>
        <taxon>Plexauridae</taxon>
        <taxon>Paramuricea</taxon>
    </lineage>
</organism>